<keyword evidence="2" id="KW-1185">Reference proteome</keyword>
<evidence type="ECO:0000313" key="2">
    <source>
        <dbReference type="Proteomes" id="UP001055811"/>
    </source>
</evidence>
<sequence length="106" mass="11962">MTCPHYTYAYIPPNRAPLRNNRRAPPTTVLLYALRLPPSLYLPILYLPSLWKIQRATIAYQSPAHNRIADPYDLGLCFSVSLPSPPSSLPIEGTTDRARRGSTSYF</sequence>
<gene>
    <name evidence="1" type="ORF">L2E82_15378</name>
</gene>
<dbReference type="EMBL" id="CM042011">
    <property type="protein sequence ID" value="KAI3765347.1"/>
    <property type="molecule type" value="Genomic_DNA"/>
</dbReference>
<dbReference type="Proteomes" id="UP001055811">
    <property type="component" value="Linkage Group LG03"/>
</dbReference>
<evidence type="ECO:0000313" key="1">
    <source>
        <dbReference type="EMBL" id="KAI3765347.1"/>
    </source>
</evidence>
<reference evidence="1 2" key="2">
    <citation type="journal article" date="2022" name="Mol. Ecol. Resour.">
        <title>The genomes of chicory, endive, great burdock and yacon provide insights into Asteraceae paleo-polyploidization history and plant inulin production.</title>
        <authorList>
            <person name="Fan W."/>
            <person name="Wang S."/>
            <person name="Wang H."/>
            <person name="Wang A."/>
            <person name="Jiang F."/>
            <person name="Liu H."/>
            <person name="Zhao H."/>
            <person name="Xu D."/>
            <person name="Zhang Y."/>
        </authorList>
    </citation>
    <scope>NUCLEOTIDE SEQUENCE [LARGE SCALE GENOMIC DNA]</scope>
    <source>
        <strain evidence="2">cv. Punajuju</strain>
        <tissue evidence="1">Leaves</tissue>
    </source>
</reference>
<accession>A0ACB9F2K9</accession>
<name>A0ACB9F2K9_CICIN</name>
<organism evidence="1 2">
    <name type="scientific">Cichorium intybus</name>
    <name type="common">Chicory</name>
    <dbReference type="NCBI Taxonomy" id="13427"/>
    <lineage>
        <taxon>Eukaryota</taxon>
        <taxon>Viridiplantae</taxon>
        <taxon>Streptophyta</taxon>
        <taxon>Embryophyta</taxon>
        <taxon>Tracheophyta</taxon>
        <taxon>Spermatophyta</taxon>
        <taxon>Magnoliopsida</taxon>
        <taxon>eudicotyledons</taxon>
        <taxon>Gunneridae</taxon>
        <taxon>Pentapetalae</taxon>
        <taxon>asterids</taxon>
        <taxon>campanulids</taxon>
        <taxon>Asterales</taxon>
        <taxon>Asteraceae</taxon>
        <taxon>Cichorioideae</taxon>
        <taxon>Cichorieae</taxon>
        <taxon>Cichoriinae</taxon>
        <taxon>Cichorium</taxon>
    </lineage>
</organism>
<reference evidence="2" key="1">
    <citation type="journal article" date="2022" name="Mol. Ecol. Resour.">
        <title>The genomes of chicory, endive, great burdock and yacon provide insights into Asteraceae palaeo-polyploidization history and plant inulin production.</title>
        <authorList>
            <person name="Fan W."/>
            <person name="Wang S."/>
            <person name="Wang H."/>
            <person name="Wang A."/>
            <person name="Jiang F."/>
            <person name="Liu H."/>
            <person name="Zhao H."/>
            <person name="Xu D."/>
            <person name="Zhang Y."/>
        </authorList>
    </citation>
    <scope>NUCLEOTIDE SEQUENCE [LARGE SCALE GENOMIC DNA]</scope>
    <source>
        <strain evidence="2">cv. Punajuju</strain>
    </source>
</reference>
<protein>
    <submittedName>
        <fullName evidence="1">Uncharacterized protein</fullName>
    </submittedName>
</protein>
<comment type="caution">
    <text evidence="1">The sequence shown here is derived from an EMBL/GenBank/DDBJ whole genome shotgun (WGS) entry which is preliminary data.</text>
</comment>
<proteinExistence type="predicted"/>